<dbReference type="Pfam" id="PF09655">
    <property type="entry name" value="Nitr_red_assoc"/>
    <property type="match status" value="1"/>
</dbReference>
<dbReference type="EMBL" id="CP159837">
    <property type="protein sequence ID" value="XCM38339.1"/>
    <property type="molecule type" value="Genomic_DNA"/>
</dbReference>
<accession>A0AAU8JGG2</accession>
<proteinExistence type="predicted"/>
<reference evidence="1" key="1">
    <citation type="submission" date="2024-07" db="EMBL/GenBank/DDBJ databases">
        <authorList>
            <person name="Kim Y.J."/>
            <person name="Jeong J.Y."/>
        </authorList>
    </citation>
    <scope>NUCLEOTIDE SEQUENCE</scope>
    <source>
        <strain evidence="1">GIHE-MW2</strain>
    </source>
</reference>
<dbReference type="AlphaFoldDB" id="A0AAU8JGG2"/>
<dbReference type="InterPro" id="IPR013481">
    <property type="entry name" value="NarM"/>
</dbReference>
<evidence type="ECO:0000313" key="1">
    <source>
        <dbReference type="EMBL" id="XCM38339.1"/>
    </source>
</evidence>
<dbReference type="NCBIfam" id="TIGR02664">
    <property type="entry name" value="nitr_red_assoc"/>
    <property type="match status" value="1"/>
</dbReference>
<organism evidence="1">
    <name type="scientific">Planktothricoides raciborskii GIHE-MW2</name>
    <dbReference type="NCBI Taxonomy" id="2792601"/>
    <lineage>
        <taxon>Bacteria</taxon>
        <taxon>Bacillati</taxon>
        <taxon>Cyanobacteriota</taxon>
        <taxon>Cyanophyceae</taxon>
        <taxon>Oscillatoriophycideae</taxon>
        <taxon>Oscillatoriales</taxon>
        <taxon>Oscillatoriaceae</taxon>
        <taxon>Planktothricoides</taxon>
    </lineage>
</organism>
<dbReference type="RefSeq" id="WP_354635795.1">
    <property type="nucleotide sequence ID" value="NZ_CP159837.1"/>
</dbReference>
<protein>
    <submittedName>
        <fullName evidence="1">Nitrate reductase associated protein</fullName>
    </submittedName>
</protein>
<sequence>MTFFQFEADFVDSLNCIPMQVRYKLDTCGVKLKLAHWHKFPQEIRSQLCDRPCSTPAEIQDYHDWLHQQVISHTGSEAKDLPIEENPSWLDDTIVPEMVQGKAQAFNLTITLEQWAKLTPLQRFALIKLSRSSHENANFIPAMKEFNLV</sequence>
<name>A0AAU8JGG2_9CYAN</name>
<gene>
    <name evidence="1" type="ORF">ABWT76_001181</name>
</gene>